<keyword evidence="11" id="KW-1185">Reference proteome</keyword>
<dbReference type="InterPro" id="IPR013708">
    <property type="entry name" value="Shikimate_DH-bd_N"/>
</dbReference>
<keyword evidence="7" id="KW-0028">Amino-acid biosynthesis</keyword>
<proteinExistence type="inferred from homology"/>
<dbReference type="Proteomes" id="UP001589906">
    <property type="component" value="Unassembled WGS sequence"/>
</dbReference>
<dbReference type="PANTHER" id="PTHR21089:SF1">
    <property type="entry name" value="BIFUNCTIONAL 3-DEHYDROQUINATE DEHYDRATASE_SHIKIMATE DEHYDROGENASE, CHLOROPLASTIC"/>
    <property type="match status" value="1"/>
</dbReference>
<organism evidence="10 11">
    <name type="scientific">Brevundimonas balnearis</name>
    <dbReference type="NCBI Taxonomy" id="1572858"/>
    <lineage>
        <taxon>Bacteria</taxon>
        <taxon>Pseudomonadati</taxon>
        <taxon>Pseudomonadota</taxon>
        <taxon>Alphaproteobacteria</taxon>
        <taxon>Caulobacterales</taxon>
        <taxon>Caulobacteraceae</taxon>
        <taxon>Brevundimonas</taxon>
    </lineage>
</organism>
<evidence type="ECO:0000256" key="6">
    <source>
        <dbReference type="ARBA" id="ARBA00049442"/>
    </source>
</evidence>
<feature type="binding site" evidence="7">
    <location>
        <position position="65"/>
    </location>
    <ligand>
        <name>shikimate</name>
        <dbReference type="ChEBI" id="CHEBI:36208"/>
    </ligand>
</feature>
<dbReference type="InterPro" id="IPR036291">
    <property type="entry name" value="NAD(P)-bd_dom_sf"/>
</dbReference>
<dbReference type="HAMAP" id="MF_00222">
    <property type="entry name" value="Shikimate_DH_AroE"/>
    <property type="match status" value="1"/>
</dbReference>
<feature type="binding site" evidence="7">
    <location>
        <begin position="17"/>
        <end position="19"/>
    </location>
    <ligand>
        <name>shikimate</name>
        <dbReference type="ChEBI" id="CHEBI:36208"/>
    </ligand>
</feature>
<comment type="catalytic activity">
    <reaction evidence="6 7">
        <text>shikimate + NADP(+) = 3-dehydroshikimate + NADPH + H(+)</text>
        <dbReference type="Rhea" id="RHEA:17737"/>
        <dbReference type="ChEBI" id="CHEBI:15378"/>
        <dbReference type="ChEBI" id="CHEBI:16630"/>
        <dbReference type="ChEBI" id="CHEBI:36208"/>
        <dbReference type="ChEBI" id="CHEBI:57783"/>
        <dbReference type="ChEBI" id="CHEBI:58349"/>
        <dbReference type="EC" id="1.1.1.25"/>
    </reaction>
</comment>
<keyword evidence="5 7" id="KW-0057">Aromatic amino acid biosynthesis</keyword>
<feature type="binding site" evidence="7">
    <location>
        <begin position="155"/>
        <end position="160"/>
    </location>
    <ligand>
        <name>NADP(+)</name>
        <dbReference type="ChEBI" id="CHEBI:58349"/>
    </ligand>
</feature>
<feature type="binding site" evidence="7">
    <location>
        <position position="81"/>
    </location>
    <ligand>
        <name>NADP(+)</name>
        <dbReference type="ChEBI" id="CHEBI:58349"/>
    </ligand>
</feature>
<feature type="binding site" evidence="7">
    <location>
        <begin position="131"/>
        <end position="135"/>
    </location>
    <ligand>
        <name>NADP(+)</name>
        <dbReference type="ChEBI" id="CHEBI:58349"/>
    </ligand>
</feature>
<evidence type="ECO:0000256" key="4">
    <source>
        <dbReference type="ARBA" id="ARBA00023002"/>
    </source>
</evidence>
<name>A0ABV6R3U3_9CAUL</name>
<dbReference type="InterPro" id="IPR006151">
    <property type="entry name" value="Shikm_DH/Glu-tRNA_Rdtase"/>
</dbReference>
<evidence type="ECO:0000259" key="8">
    <source>
        <dbReference type="Pfam" id="PF01488"/>
    </source>
</evidence>
<evidence type="ECO:0000256" key="5">
    <source>
        <dbReference type="ARBA" id="ARBA00023141"/>
    </source>
</evidence>
<protein>
    <recommendedName>
        <fullName evidence="2 7">Shikimate dehydrogenase (NADP(+))</fullName>
        <shortName evidence="7">SDH</shortName>
        <ecNumber evidence="2 7">1.1.1.25</ecNumber>
    </recommendedName>
</protein>
<dbReference type="Pfam" id="PF08501">
    <property type="entry name" value="Shikimate_dh_N"/>
    <property type="match status" value="1"/>
</dbReference>
<comment type="similarity">
    <text evidence="7">Belongs to the shikimate dehydrogenase family.</text>
</comment>
<dbReference type="Gene3D" id="3.40.50.10860">
    <property type="entry name" value="Leucine Dehydrogenase, chain A, domain 1"/>
    <property type="match status" value="1"/>
</dbReference>
<dbReference type="EMBL" id="JBHLSW010000005">
    <property type="protein sequence ID" value="MFC0633697.1"/>
    <property type="molecule type" value="Genomic_DNA"/>
</dbReference>
<dbReference type="SUPFAM" id="SSF51735">
    <property type="entry name" value="NAD(P)-binding Rossmann-fold domains"/>
    <property type="match status" value="1"/>
</dbReference>
<keyword evidence="3 7" id="KW-0521">NADP</keyword>
<evidence type="ECO:0000256" key="1">
    <source>
        <dbReference type="ARBA" id="ARBA00004871"/>
    </source>
</evidence>
<feature type="binding site" evidence="7">
    <location>
        <position position="210"/>
    </location>
    <ligand>
        <name>NADP(+)</name>
        <dbReference type="ChEBI" id="CHEBI:58349"/>
    </ligand>
</feature>
<evidence type="ECO:0000259" key="9">
    <source>
        <dbReference type="Pfam" id="PF08501"/>
    </source>
</evidence>
<dbReference type="InterPro" id="IPR022893">
    <property type="entry name" value="Shikimate_DH_fam"/>
</dbReference>
<dbReference type="EC" id="1.1.1.25" evidence="2 7"/>
<dbReference type="Pfam" id="PF01488">
    <property type="entry name" value="Shikimate_DH"/>
    <property type="match status" value="1"/>
</dbReference>
<sequence>MSRTVRAGVVGHPIDHSLSPLIHGAWIAALDLDAAYDRFGPGDQAGFDALVGRLRAGELRGLNVTAPYKERALALADQASDVARAAGSANLLTFENGRLMADSTDGLGMIAAIREQAPALDLTSGAAVVLGAGGAARAAIRALLDADAPEVRIVNRTRAKAEALAETFGPRARAAGPEALDGARLAVNAAVGADPPDLSGMVSNGAVMDMTYRPLMTPLLRAAVARGLTPVDGLAMLIGQARPSFERIFGAAAPVDVDVRALALQAMDA</sequence>
<reference evidence="10 11" key="1">
    <citation type="submission" date="2024-09" db="EMBL/GenBank/DDBJ databases">
        <authorList>
            <person name="Sun Q."/>
            <person name="Mori K."/>
        </authorList>
    </citation>
    <scope>NUCLEOTIDE SEQUENCE [LARGE SCALE GENOMIC DNA]</scope>
    <source>
        <strain evidence="10 11">NCAIM B.02621</strain>
    </source>
</reference>
<dbReference type="RefSeq" id="WP_376835655.1">
    <property type="nucleotide sequence ID" value="NZ_JBHLSW010000005.1"/>
</dbReference>
<evidence type="ECO:0000256" key="7">
    <source>
        <dbReference type="HAMAP-Rule" id="MF_00222"/>
    </source>
</evidence>
<dbReference type="Gene3D" id="3.40.50.720">
    <property type="entry name" value="NAD(P)-binding Rossmann-like Domain"/>
    <property type="match status" value="1"/>
</dbReference>
<feature type="binding site" evidence="7">
    <location>
        <position position="233"/>
    </location>
    <ligand>
        <name>NADP(+)</name>
        <dbReference type="ChEBI" id="CHEBI:58349"/>
    </ligand>
</feature>
<evidence type="ECO:0000313" key="10">
    <source>
        <dbReference type="EMBL" id="MFC0633697.1"/>
    </source>
</evidence>
<evidence type="ECO:0000256" key="3">
    <source>
        <dbReference type="ARBA" id="ARBA00022857"/>
    </source>
</evidence>
<keyword evidence="4 7" id="KW-0560">Oxidoreductase</keyword>
<gene>
    <name evidence="7" type="primary">aroE</name>
    <name evidence="10" type="ORF">ACFFGE_07375</name>
</gene>
<dbReference type="SUPFAM" id="SSF53223">
    <property type="entry name" value="Aminoacid dehydrogenase-like, N-terminal domain"/>
    <property type="match status" value="1"/>
</dbReference>
<feature type="binding site" evidence="7">
    <location>
        <position position="105"/>
    </location>
    <ligand>
        <name>shikimate</name>
        <dbReference type="ChEBI" id="CHEBI:36208"/>
    </ligand>
</feature>
<comment type="pathway">
    <text evidence="1 7">Metabolic intermediate biosynthesis; chorismate biosynthesis; chorismate from D-erythrose 4-phosphate and phosphoenolpyruvate: step 4/7.</text>
</comment>
<feature type="domain" description="Shikimate dehydrogenase substrate binding N-terminal" evidence="9">
    <location>
        <begin position="9"/>
        <end position="91"/>
    </location>
</feature>
<feature type="binding site" evidence="7">
    <location>
        <position position="212"/>
    </location>
    <ligand>
        <name>shikimate</name>
        <dbReference type="ChEBI" id="CHEBI:36208"/>
    </ligand>
</feature>
<feature type="active site" description="Proton acceptor" evidence="7">
    <location>
        <position position="69"/>
    </location>
</feature>
<dbReference type="PANTHER" id="PTHR21089">
    <property type="entry name" value="SHIKIMATE DEHYDROGENASE"/>
    <property type="match status" value="1"/>
</dbReference>
<evidence type="ECO:0000313" key="11">
    <source>
        <dbReference type="Proteomes" id="UP001589906"/>
    </source>
</evidence>
<comment type="subunit">
    <text evidence="7">Homodimer.</text>
</comment>
<feature type="binding site" evidence="7">
    <location>
        <position position="240"/>
    </location>
    <ligand>
        <name>shikimate</name>
        <dbReference type="ChEBI" id="CHEBI:36208"/>
    </ligand>
</feature>
<accession>A0ABV6R3U3</accession>
<comment type="function">
    <text evidence="7">Involved in the biosynthesis of the chorismate, which leads to the biosynthesis of aromatic amino acids. Catalyzes the reversible NADPH linked reduction of 3-dehydroshikimate (DHSA) to yield shikimate (SA).</text>
</comment>
<feature type="domain" description="Quinate/shikimate 5-dehydrogenase/glutamyl-tRNA reductase" evidence="8">
    <location>
        <begin position="121"/>
        <end position="171"/>
    </location>
</feature>
<feature type="binding site" evidence="7">
    <location>
        <position position="90"/>
    </location>
    <ligand>
        <name>shikimate</name>
        <dbReference type="ChEBI" id="CHEBI:36208"/>
    </ligand>
</feature>
<dbReference type="InterPro" id="IPR046346">
    <property type="entry name" value="Aminoacid_DH-like_N_sf"/>
</dbReference>
<comment type="caution">
    <text evidence="10">The sequence shown here is derived from an EMBL/GenBank/DDBJ whole genome shotgun (WGS) entry which is preliminary data.</text>
</comment>
<evidence type="ECO:0000256" key="2">
    <source>
        <dbReference type="ARBA" id="ARBA00012962"/>
    </source>
</evidence>